<feature type="transmembrane region" description="Helical" evidence="5">
    <location>
        <begin position="64"/>
        <end position="82"/>
    </location>
</feature>
<accession>A0AAD7ERD1</accession>
<feature type="transmembrane region" description="Helical" evidence="5">
    <location>
        <begin position="187"/>
        <end position="207"/>
    </location>
</feature>
<name>A0AAD7ERD1_9AGAR</name>
<gene>
    <name evidence="7" type="ORF">DFH08DRAFT_699105</name>
</gene>
<dbReference type="InterPro" id="IPR020846">
    <property type="entry name" value="MFS_dom"/>
</dbReference>
<evidence type="ECO:0000256" key="5">
    <source>
        <dbReference type="SAM" id="Phobius"/>
    </source>
</evidence>
<dbReference type="InterPro" id="IPR011701">
    <property type="entry name" value="MFS"/>
</dbReference>
<dbReference type="PROSITE" id="PS00216">
    <property type="entry name" value="SUGAR_TRANSPORT_1"/>
    <property type="match status" value="1"/>
</dbReference>
<evidence type="ECO:0000313" key="7">
    <source>
        <dbReference type="EMBL" id="KAJ7347852.1"/>
    </source>
</evidence>
<evidence type="ECO:0000313" key="8">
    <source>
        <dbReference type="Proteomes" id="UP001218218"/>
    </source>
</evidence>
<reference evidence="7" key="1">
    <citation type="submission" date="2023-03" db="EMBL/GenBank/DDBJ databases">
        <title>Massive genome expansion in bonnet fungi (Mycena s.s.) driven by repeated elements and novel gene families across ecological guilds.</title>
        <authorList>
            <consortium name="Lawrence Berkeley National Laboratory"/>
            <person name="Harder C.B."/>
            <person name="Miyauchi S."/>
            <person name="Viragh M."/>
            <person name="Kuo A."/>
            <person name="Thoen E."/>
            <person name="Andreopoulos B."/>
            <person name="Lu D."/>
            <person name="Skrede I."/>
            <person name="Drula E."/>
            <person name="Henrissat B."/>
            <person name="Morin E."/>
            <person name="Kohler A."/>
            <person name="Barry K."/>
            <person name="LaButti K."/>
            <person name="Morin E."/>
            <person name="Salamov A."/>
            <person name="Lipzen A."/>
            <person name="Mereny Z."/>
            <person name="Hegedus B."/>
            <person name="Baldrian P."/>
            <person name="Stursova M."/>
            <person name="Weitz H."/>
            <person name="Taylor A."/>
            <person name="Grigoriev I.V."/>
            <person name="Nagy L.G."/>
            <person name="Martin F."/>
            <person name="Kauserud H."/>
        </authorList>
    </citation>
    <scope>NUCLEOTIDE SEQUENCE</scope>
    <source>
        <strain evidence="7">CBHHK002</strain>
    </source>
</reference>
<keyword evidence="8" id="KW-1185">Reference proteome</keyword>
<dbReference type="SUPFAM" id="SSF103473">
    <property type="entry name" value="MFS general substrate transporter"/>
    <property type="match status" value="1"/>
</dbReference>
<keyword evidence="3 5" id="KW-1133">Transmembrane helix</keyword>
<dbReference type="InterPro" id="IPR036259">
    <property type="entry name" value="MFS_trans_sf"/>
</dbReference>
<dbReference type="GO" id="GO:0022857">
    <property type="term" value="F:transmembrane transporter activity"/>
    <property type="evidence" value="ECO:0007669"/>
    <property type="project" value="InterPro"/>
</dbReference>
<feature type="domain" description="Major facilitator superfamily (MFS) profile" evidence="6">
    <location>
        <begin position="28"/>
        <end position="524"/>
    </location>
</feature>
<feature type="transmembrane region" description="Helical" evidence="5">
    <location>
        <begin position="94"/>
        <end position="111"/>
    </location>
</feature>
<dbReference type="InterPro" id="IPR005829">
    <property type="entry name" value="Sugar_transporter_CS"/>
</dbReference>
<feature type="transmembrane region" description="Helical" evidence="5">
    <location>
        <begin position="500"/>
        <end position="519"/>
    </location>
</feature>
<dbReference type="EMBL" id="JARIHO010000018">
    <property type="protein sequence ID" value="KAJ7347852.1"/>
    <property type="molecule type" value="Genomic_DNA"/>
</dbReference>
<feature type="transmembrane region" description="Helical" evidence="5">
    <location>
        <begin position="297"/>
        <end position="319"/>
    </location>
</feature>
<dbReference type="PANTHER" id="PTHR23501">
    <property type="entry name" value="MAJOR FACILITATOR SUPERFAMILY"/>
    <property type="match status" value="1"/>
</dbReference>
<evidence type="ECO:0000256" key="4">
    <source>
        <dbReference type="ARBA" id="ARBA00023136"/>
    </source>
</evidence>
<organism evidence="7 8">
    <name type="scientific">Mycena albidolilacea</name>
    <dbReference type="NCBI Taxonomy" id="1033008"/>
    <lineage>
        <taxon>Eukaryota</taxon>
        <taxon>Fungi</taxon>
        <taxon>Dikarya</taxon>
        <taxon>Basidiomycota</taxon>
        <taxon>Agaricomycotina</taxon>
        <taxon>Agaricomycetes</taxon>
        <taxon>Agaricomycetidae</taxon>
        <taxon>Agaricales</taxon>
        <taxon>Marasmiineae</taxon>
        <taxon>Mycenaceae</taxon>
        <taxon>Mycena</taxon>
    </lineage>
</organism>
<evidence type="ECO:0000259" key="6">
    <source>
        <dbReference type="PROSITE" id="PS50850"/>
    </source>
</evidence>
<dbReference type="Proteomes" id="UP001218218">
    <property type="component" value="Unassembled WGS sequence"/>
</dbReference>
<feature type="transmembrane region" description="Helical" evidence="5">
    <location>
        <begin position="158"/>
        <end position="181"/>
    </location>
</feature>
<feature type="transmembrane region" description="Helical" evidence="5">
    <location>
        <begin position="123"/>
        <end position="146"/>
    </location>
</feature>
<keyword evidence="4 5" id="KW-0472">Membrane</keyword>
<keyword evidence="2 5" id="KW-0812">Transmembrane</keyword>
<dbReference type="PANTHER" id="PTHR23501:SF102">
    <property type="entry name" value="DRUG TRANSPORTER, PUTATIVE (AFU_ORTHOLOGUE AFUA_3G08530)-RELATED"/>
    <property type="match status" value="1"/>
</dbReference>
<feature type="transmembrane region" description="Helical" evidence="5">
    <location>
        <begin position="24"/>
        <end position="44"/>
    </location>
</feature>
<feature type="transmembrane region" description="Helical" evidence="5">
    <location>
        <begin position="228"/>
        <end position="247"/>
    </location>
</feature>
<feature type="transmembrane region" description="Helical" evidence="5">
    <location>
        <begin position="395"/>
        <end position="415"/>
    </location>
</feature>
<protein>
    <submittedName>
        <fullName evidence="7">Iron permease</fullName>
    </submittedName>
</protein>
<dbReference type="Gene3D" id="1.20.1250.20">
    <property type="entry name" value="MFS general substrate transporter like domains"/>
    <property type="match status" value="1"/>
</dbReference>
<feature type="transmembrane region" description="Helical" evidence="5">
    <location>
        <begin position="259"/>
        <end position="276"/>
    </location>
</feature>
<dbReference type="AlphaFoldDB" id="A0AAD7ERD1"/>
<dbReference type="PROSITE" id="PS50850">
    <property type="entry name" value="MFS"/>
    <property type="match status" value="1"/>
</dbReference>
<comment type="caution">
    <text evidence="7">The sequence shown here is derived from an EMBL/GenBank/DDBJ whole genome shotgun (WGS) entry which is preliminary data.</text>
</comment>
<sequence length="550" mass="58497">MQDTPLEIEAQRPLNSASAPKSRAFWMSYLAIMVSVFLSALDLTAIATPLPTIASALNDTKGDYIWVGSAYALSSTAFIPLSGNLADVFGRKPIMLLSIAFFAVGSALAGASQNMAKALIESVPLFVTTVTGIGGGGIVTLTQIITSDLVPLAERGKYQGLIGMIWCLASFIGPPIGGALASQGNKAWRWLFYLNLPLAGIAFTLVVRYLSVNHPEGSIRHKLAQVDWLGNAIVIAGTGLAIIGLTWGGVRYPWASVEVLAPLVIGLSLLVVFAVYEAKVPVRPAIPLDVLGNRTSVSGQVLLTDAVHGITSISTIYYLPVFFQACFGASPIRSAVNSLPGSLITTPFALSAGVLITIMGKYRPINWIGWVISIVGFGLVSTFREDSSVGKWVGYQLVGGIGLGLLFSAPIFPLLAPLPPTRAGSALALFSFVRAFSQTWGITISSTILQNSLKKNLPPTFVAQFPPGFEIAYAAIPVIRQLEPPLRNEVRAAFADSMAVIWQTMIGIAGLGLLLSLLMKEVPMGTTVDKTYTLKEKEKTAKSKDIENGE</sequence>
<proteinExistence type="predicted"/>
<dbReference type="Pfam" id="PF07690">
    <property type="entry name" value="MFS_1"/>
    <property type="match status" value="1"/>
</dbReference>
<feature type="transmembrane region" description="Helical" evidence="5">
    <location>
        <begin position="427"/>
        <end position="449"/>
    </location>
</feature>
<evidence type="ECO:0000256" key="1">
    <source>
        <dbReference type="ARBA" id="ARBA00004141"/>
    </source>
</evidence>
<evidence type="ECO:0000256" key="3">
    <source>
        <dbReference type="ARBA" id="ARBA00022989"/>
    </source>
</evidence>
<feature type="transmembrane region" description="Helical" evidence="5">
    <location>
        <begin position="339"/>
        <end position="358"/>
    </location>
</feature>
<dbReference type="GO" id="GO:0005886">
    <property type="term" value="C:plasma membrane"/>
    <property type="evidence" value="ECO:0007669"/>
    <property type="project" value="TreeGrafter"/>
</dbReference>
<comment type="subcellular location">
    <subcellularLocation>
        <location evidence="1">Membrane</location>
        <topology evidence="1">Multi-pass membrane protein</topology>
    </subcellularLocation>
</comment>
<evidence type="ECO:0000256" key="2">
    <source>
        <dbReference type="ARBA" id="ARBA00022692"/>
    </source>
</evidence>
<feature type="transmembrane region" description="Helical" evidence="5">
    <location>
        <begin position="365"/>
        <end position="383"/>
    </location>
</feature>